<dbReference type="AlphaFoldDB" id="A0A4Z2GKS1"/>
<sequence>MSPLHPSRPSLAFQIQKKKKARTCAHLFDLVVLVLSLVSSQPSQTSTPRDAGAPEAERPEETESGENEPPKRTVFVPRALWRNTFSEPEAVAPVTQLTVGENIEKQLRLDRIKLSEEELSVFVERLGPI</sequence>
<dbReference type="EMBL" id="SRLO01000517">
    <property type="protein sequence ID" value="TNN53384.1"/>
    <property type="molecule type" value="Genomic_DNA"/>
</dbReference>
<keyword evidence="2" id="KW-0732">Signal</keyword>
<proteinExistence type="predicted"/>
<protein>
    <submittedName>
        <fullName evidence="3">Uncharacterized protein</fullName>
    </submittedName>
</protein>
<gene>
    <name evidence="3" type="ORF">EYF80_036371</name>
</gene>
<comment type="caution">
    <text evidence="3">The sequence shown here is derived from an EMBL/GenBank/DDBJ whole genome shotgun (WGS) entry which is preliminary data.</text>
</comment>
<feature type="region of interest" description="Disordered" evidence="1">
    <location>
        <begin position="40"/>
        <end position="73"/>
    </location>
</feature>
<evidence type="ECO:0000256" key="2">
    <source>
        <dbReference type="SAM" id="SignalP"/>
    </source>
</evidence>
<reference evidence="3 4" key="1">
    <citation type="submission" date="2019-03" db="EMBL/GenBank/DDBJ databases">
        <title>First draft genome of Liparis tanakae, snailfish: a comprehensive survey of snailfish specific genes.</title>
        <authorList>
            <person name="Kim W."/>
            <person name="Song I."/>
            <person name="Jeong J.-H."/>
            <person name="Kim D."/>
            <person name="Kim S."/>
            <person name="Ryu S."/>
            <person name="Song J.Y."/>
            <person name="Lee S.K."/>
        </authorList>
    </citation>
    <scope>NUCLEOTIDE SEQUENCE [LARGE SCALE GENOMIC DNA]</scope>
    <source>
        <tissue evidence="3">Muscle</tissue>
    </source>
</reference>
<organism evidence="3 4">
    <name type="scientific">Liparis tanakae</name>
    <name type="common">Tanaka's snailfish</name>
    <dbReference type="NCBI Taxonomy" id="230148"/>
    <lineage>
        <taxon>Eukaryota</taxon>
        <taxon>Metazoa</taxon>
        <taxon>Chordata</taxon>
        <taxon>Craniata</taxon>
        <taxon>Vertebrata</taxon>
        <taxon>Euteleostomi</taxon>
        <taxon>Actinopterygii</taxon>
        <taxon>Neopterygii</taxon>
        <taxon>Teleostei</taxon>
        <taxon>Neoteleostei</taxon>
        <taxon>Acanthomorphata</taxon>
        <taxon>Eupercaria</taxon>
        <taxon>Perciformes</taxon>
        <taxon>Cottioidei</taxon>
        <taxon>Cottales</taxon>
        <taxon>Liparidae</taxon>
        <taxon>Liparis</taxon>
    </lineage>
</organism>
<evidence type="ECO:0000313" key="4">
    <source>
        <dbReference type="Proteomes" id="UP000314294"/>
    </source>
</evidence>
<accession>A0A4Z2GKS1</accession>
<keyword evidence="4" id="KW-1185">Reference proteome</keyword>
<evidence type="ECO:0000313" key="3">
    <source>
        <dbReference type="EMBL" id="TNN53384.1"/>
    </source>
</evidence>
<evidence type="ECO:0000256" key="1">
    <source>
        <dbReference type="SAM" id="MobiDB-lite"/>
    </source>
</evidence>
<dbReference type="Proteomes" id="UP000314294">
    <property type="component" value="Unassembled WGS sequence"/>
</dbReference>
<feature type="signal peptide" evidence="2">
    <location>
        <begin position="1"/>
        <end position="40"/>
    </location>
</feature>
<name>A0A4Z2GKS1_9TELE</name>
<feature type="chain" id="PRO_5021438024" evidence="2">
    <location>
        <begin position="41"/>
        <end position="129"/>
    </location>
</feature>